<protein>
    <submittedName>
        <fullName evidence="2">Uncharacterized protein</fullName>
    </submittedName>
</protein>
<dbReference type="EMBL" id="BAAAZC010000004">
    <property type="protein sequence ID" value="GAA3960446.1"/>
    <property type="molecule type" value="Genomic_DNA"/>
</dbReference>
<name>A0ABP7P790_9SPHI</name>
<evidence type="ECO:0000313" key="3">
    <source>
        <dbReference type="Proteomes" id="UP001500742"/>
    </source>
</evidence>
<keyword evidence="1" id="KW-1133">Transmembrane helix</keyword>
<proteinExistence type="predicted"/>
<sequence length="180" mass="20973">MFKTIRNDYQNLPKQKFYSKYVAYSFLGMLTLLLCCQLIAQLYTTNQFHKVTGTLVKKERGPAYYTRGRGRIMNKNYAYLITLNNGITYTINLDGNVYPISETLKPGGNVTIYMATGLYNVLSLSVLSQRNCVSQFEYNNVILYSFDYQKQRDVSFIWYLVGAILVFCYVIYRSDFYNLP</sequence>
<keyword evidence="3" id="KW-1185">Reference proteome</keyword>
<feature type="transmembrane region" description="Helical" evidence="1">
    <location>
        <begin position="21"/>
        <end position="43"/>
    </location>
</feature>
<keyword evidence="1" id="KW-0812">Transmembrane</keyword>
<comment type="caution">
    <text evidence="2">The sequence shown here is derived from an EMBL/GenBank/DDBJ whole genome shotgun (WGS) entry which is preliminary data.</text>
</comment>
<reference evidence="3" key="1">
    <citation type="journal article" date="2019" name="Int. J. Syst. Evol. Microbiol.">
        <title>The Global Catalogue of Microorganisms (GCM) 10K type strain sequencing project: providing services to taxonomists for standard genome sequencing and annotation.</title>
        <authorList>
            <consortium name="The Broad Institute Genomics Platform"/>
            <consortium name="The Broad Institute Genome Sequencing Center for Infectious Disease"/>
            <person name="Wu L."/>
            <person name="Ma J."/>
        </authorList>
    </citation>
    <scope>NUCLEOTIDE SEQUENCE [LARGE SCALE GENOMIC DNA]</scope>
    <source>
        <strain evidence="3">JCM 16601</strain>
    </source>
</reference>
<keyword evidence="1" id="KW-0472">Membrane</keyword>
<dbReference type="Proteomes" id="UP001500742">
    <property type="component" value="Unassembled WGS sequence"/>
</dbReference>
<organism evidence="2 3">
    <name type="scientific">Mucilaginibacter dorajii</name>
    <dbReference type="NCBI Taxonomy" id="692994"/>
    <lineage>
        <taxon>Bacteria</taxon>
        <taxon>Pseudomonadati</taxon>
        <taxon>Bacteroidota</taxon>
        <taxon>Sphingobacteriia</taxon>
        <taxon>Sphingobacteriales</taxon>
        <taxon>Sphingobacteriaceae</taxon>
        <taxon>Mucilaginibacter</taxon>
    </lineage>
</organism>
<evidence type="ECO:0000256" key="1">
    <source>
        <dbReference type="SAM" id="Phobius"/>
    </source>
</evidence>
<dbReference type="RefSeq" id="WP_259090938.1">
    <property type="nucleotide sequence ID" value="NZ_BAAAZC010000004.1"/>
</dbReference>
<accession>A0ABP7P790</accession>
<evidence type="ECO:0000313" key="2">
    <source>
        <dbReference type="EMBL" id="GAA3960446.1"/>
    </source>
</evidence>
<gene>
    <name evidence="2" type="ORF">GCM10022210_05220</name>
</gene>
<feature type="transmembrane region" description="Helical" evidence="1">
    <location>
        <begin position="156"/>
        <end position="172"/>
    </location>
</feature>